<feature type="transmembrane region" description="Helical" evidence="10">
    <location>
        <begin position="364"/>
        <end position="386"/>
    </location>
</feature>
<feature type="transmembrane region" description="Helical" evidence="10">
    <location>
        <begin position="325"/>
        <end position="352"/>
    </location>
</feature>
<dbReference type="GO" id="GO:0008360">
    <property type="term" value="P:regulation of cell shape"/>
    <property type="evidence" value="ECO:0007669"/>
    <property type="project" value="UniProtKB-UniRule"/>
</dbReference>
<dbReference type="InterPro" id="IPR051050">
    <property type="entry name" value="Lipid_II_flippase_MurJ/MviN"/>
</dbReference>
<keyword evidence="3 10" id="KW-0812">Transmembrane</keyword>
<gene>
    <name evidence="10" type="primary">murJ</name>
    <name evidence="12" type="ORF">CDEE_0534</name>
</gene>
<dbReference type="GO" id="GO:0009252">
    <property type="term" value="P:peptidoglycan biosynthetic process"/>
    <property type="evidence" value="ECO:0007669"/>
    <property type="project" value="UniProtKB-UniRule"/>
</dbReference>
<keyword evidence="6 10" id="KW-1133">Transmembrane helix</keyword>
<feature type="transmembrane region" description="Helical" evidence="10">
    <location>
        <begin position="246"/>
        <end position="266"/>
    </location>
</feature>
<organism evidence="12 13">
    <name type="scientific">Candidatus Kinetoplastidibacterium crithidiae TCC036E</name>
    <dbReference type="NCBI Taxonomy" id="1208918"/>
    <lineage>
        <taxon>Bacteria</taxon>
        <taxon>Pseudomonadati</taxon>
        <taxon>Pseudomonadota</taxon>
        <taxon>Betaproteobacteria</taxon>
        <taxon>Candidatus Kinetoplastidibacterium</taxon>
    </lineage>
</organism>
<dbReference type="GO" id="GO:0034204">
    <property type="term" value="P:lipid translocation"/>
    <property type="evidence" value="ECO:0007669"/>
    <property type="project" value="TreeGrafter"/>
</dbReference>
<dbReference type="eggNOG" id="COG0728">
    <property type="taxonomic scope" value="Bacteria"/>
</dbReference>
<dbReference type="PATRIC" id="fig|1208918.3.peg.271"/>
<evidence type="ECO:0000313" key="12">
    <source>
        <dbReference type="EMBL" id="AGF47573.1"/>
    </source>
</evidence>
<dbReference type="NCBIfam" id="TIGR01695">
    <property type="entry name" value="murJ_mviN"/>
    <property type="match status" value="1"/>
</dbReference>
<comment type="subcellular location">
    <subcellularLocation>
        <location evidence="10">Cell inner membrane</location>
        <topology evidence="10">Multi-pass membrane protein</topology>
    </subcellularLocation>
    <subcellularLocation>
        <location evidence="1">Cell membrane</location>
        <topology evidence="1">Multi-pass membrane protein</topology>
    </subcellularLocation>
</comment>
<keyword evidence="4 10" id="KW-0133">Cell shape</keyword>
<dbReference type="Pfam" id="PF03023">
    <property type="entry name" value="MurJ"/>
    <property type="match status" value="1"/>
</dbReference>
<dbReference type="STRING" id="1208918.CDEE_0534"/>
<comment type="similarity">
    <text evidence="9 10 11">Belongs to the MurJ/MviN family.</text>
</comment>
<feature type="transmembrane region" description="Helical" evidence="10">
    <location>
        <begin position="454"/>
        <end position="475"/>
    </location>
</feature>
<protein>
    <recommendedName>
        <fullName evidence="10">Probable lipid II flippase MurJ</fullName>
    </recommendedName>
</protein>
<evidence type="ECO:0000256" key="8">
    <source>
        <dbReference type="ARBA" id="ARBA00060041"/>
    </source>
</evidence>
<evidence type="ECO:0000256" key="6">
    <source>
        <dbReference type="ARBA" id="ARBA00022989"/>
    </source>
</evidence>
<keyword evidence="13" id="KW-1185">Reference proteome</keyword>
<dbReference type="GO" id="GO:0071555">
    <property type="term" value="P:cell wall organization"/>
    <property type="evidence" value="ECO:0007669"/>
    <property type="project" value="UniProtKB-UniRule"/>
</dbReference>
<dbReference type="HOGENOM" id="CLU_006797_5_3_4"/>
<keyword evidence="10 11" id="KW-0961">Cell wall biogenesis/degradation</keyword>
<evidence type="ECO:0000313" key="13">
    <source>
        <dbReference type="Proteomes" id="UP000011686"/>
    </source>
</evidence>
<name>M1L4C4_9PROT</name>
<feature type="transmembrane region" description="Helical" evidence="10">
    <location>
        <begin position="398"/>
        <end position="417"/>
    </location>
</feature>
<dbReference type="PANTHER" id="PTHR47019:SF1">
    <property type="entry name" value="LIPID II FLIPPASE MURJ"/>
    <property type="match status" value="1"/>
</dbReference>
<keyword evidence="10 11" id="KW-0813">Transport</keyword>
<accession>M1L4C4</accession>
<keyword evidence="5 10" id="KW-0573">Peptidoglycan synthesis</keyword>
<feature type="transmembrane region" description="Helical" evidence="10">
    <location>
        <begin position="93"/>
        <end position="115"/>
    </location>
</feature>
<evidence type="ECO:0000256" key="4">
    <source>
        <dbReference type="ARBA" id="ARBA00022960"/>
    </source>
</evidence>
<evidence type="ECO:0000256" key="11">
    <source>
        <dbReference type="PIRNR" id="PIRNR002869"/>
    </source>
</evidence>
<proteinExistence type="inferred from homology"/>
<evidence type="ECO:0000256" key="2">
    <source>
        <dbReference type="ARBA" id="ARBA00022475"/>
    </source>
</evidence>
<keyword evidence="2 10" id="KW-1003">Cell membrane</keyword>
<dbReference type="RefSeq" id="WP_015238594.1">
    <property type="nucleotide sequence ID" value="NC_020283.1"/>
</dbReference>
<dbReference type="PRINTS" id="PR01806">
    <property type="entry name" value="VIRFACTRMVIN"/>
</dbReference>
<feature type="transmembrane region" description="Helical" evidence="10">
    <location>
        <begin position="423"/>
        <end position="442"/>
    </location>
</feature>
<dbReference type="GO" id="GO:0005886">
    <property type="term" value="C:plasma membrane"/>
    <property type="evidence" value="ECO:0007669"/>
    <property type="project" value="UniProtKB-SubCell"/>
</dbReference>
<keyword evidence="10" id="KW-0997">Cell inner membrane</keyword>
<comment type="function">
    <text evidence="8 10 11">Involved in peptidoglycan biosynthesis. Transports lipid-linked peptidoglycan precursors from the inner to the outer leaflet of the cytoplasmic membrane.</text>
</comment>
<evidence type="ECO:0000256" key="5">
    <source>
        <dbReference type="ARBA" id="ARBA00022984"/>
    </source>
</evidence>
<dbReference type="CDD" id="cd13123">
    <property type="entry name" value="MATE_MurJ_like"/>
    <property type="match status" value="1"/>
</dbReference>
<evidence type="ECO:0000256" key="9">
    <source>
        <dbReference type="ARBA" id="ARBA00061532"/>
    </source>
</evidence>
<dbReference type="UniPathway" id="UPA00219"/>
<dbReference type="GO" id="GO:0015648">
    <property type="term" value="F:lipid-linked peptidoglycan transporter activity"/>
    <property type="evidence" value="ECO:0007669"/>
    <property type="project" value="UniProtKB-UniRule"/>
</dbReference>
<evidence type="ECO:0000256" key="7">
    <source>
        <dbReference type="ARBA" id="ARBA00023136"/>
    </source>
</evidence>
<comment type="pathway">
    <text evidence="10">Cell wall biogenesis; peptidoglycan biosynthesis.</text>
</comment>
<dbReference type="PIRSF" id="PIRSF002869">
    <property type="entry name" value="MviN"/>
    <property type="match status" value="1"/>
</dbReference>
<dbReference type="Proteomes" id="UP000011686">
    <property type="component" value="Chromosome"/>
</dbReference>
<feature type="transmembrane region" description="Helical" evidence="10">
    <location>
        <begin position="142"/>
        <end position="162"/>
    </location>
</feature>
<evidence type="ECO:0000256" key="1">
    <source>
        <dbReference type="ARBA" id="ARBA00004651"/>
    </source>
</evidence>
<feature type="transmembrane region" description="Helical" evidence="10">
    <location>
        <begin position="286"/>
        <end position="304"/>
    </location>
</feature>
<reference evidence="12 13" key="1">
    <citation type="journal article" date="2013" name="Genome Biol. Evol.">
        <title>Genome evolution and phylogenomic analysis of candidatus kinetoplastibacterium, the betaproteobacterial endosymbionts of strigomonas and angomonas.</title>
        <authorList>
            <person name="Alves J.M."/>
            <person name="Serrano M.G."/>
            <person name="Maia da Silva F."/>
            <person name="Voegtly L.J."/>
            <person name="Matveyev A.V."/>
            <person name="Teixeira M.M."/>
            <person name="Camargo E.P."/>
            <person name="Buck G.A."/>
        </authorList>
    </citation>
    <scope>NUCLEOTIDE SEQUENCE [LARGE SCALE GENOMIC DNA]</scope>
    <source>
        <strain evidence="12 13">TCC036E</strain>
    </source>
</reference>
<evidence type="ECO:0000256" key="10">
    <source>
        <dbReference type="HAMAP-Rule" id="MF_02078"/>
    </source>
</evidence>
<dbReference type="EMBL" id="CP003804">
    <property type="protein sequence ID" value="AGF47573.1"/>
    <property type="molecule type" value="Genomic_DNA"/>
</dbReference>
<sequence length="525" mass="58809">MILKRIIRSILTVSIFTFFSKITGLARDVLIAKTIGANHISDSFWIAFRVPNMLRKIFAEGSFSQAFIPILNNIHNNDCSNYHKTRSLINKTVIVLTLSVSVIAMIGILTSPLIIKTIASGICNSTDNIEQFKCTVSMTRIMFPYIVLISLTSFASSILNTWKIFSIPAFTPALLNISMIFSCIFLSKYLQQPVLSLSIGVILGGIIQLIIQWIAIIKIGFAPKWSTNFMESWNDKDVQKIIKKMIPAIIGMTISQVSLLINTNIATWLKHGSLTWLTFADRIMELPVSLLGMALSTVMLPELSKTFATKNTIQYNKLLNNGLKLVIIFGIPSAICMATFPTGLVATLFHFGAFNNIDVNQTKYAVMAYSLGVIGLMSSKLLSSAFYAMQDTITPTKIFLFGLVISQIVNFIAVPIYSHIGLALGISMGALTNSLLMLTILIKRNFFDYKNNNWGKFLLKIIPASIVVAIIFNYFDNRIDWIGLQTHFIYRFIIFIHIILLAMLSYLMVLFLFGMRPNNFTKTQT</sequence>
<dbReference type="PANTHER" id="PTHR47019">
    <property type="entry name" value="LIPID II FLIPPASE MURJ"/>
    <property type="match status" value="1"/>
</dbReference>
<dbReference type="AlphaFoldDB" id="M1L4C4"/>
<feature type="transmembrane region" description="Helical" evidence="10">
    <location>
        <begin position="169"/>
        <end position="189"/>
    </location>
</feature>
<feature type="transmembrane region" description="Helical" evidence="10">
    <location>
        <begin position="487"/>
        <end position="513"/>
    </location>
</feature>
<keyword evidence="7 10" id="KW-0472">Membrane</keyword>
<dbReference type="InterPro" id="IPR004268">
    <property type="entry name" value="MurJ"/>
</dbReference>
<dbReference type="HAMAP" id="MF_02078">
    <property type="entry name" value="MurJ_MviN"/>
    <property type="match status" value="1"/>
</dbReference>
<evidence type="ECO:0000256" key="3">
    <source>
        <dbReference type="ARBA" id="ARBA00022692"/>
    </source>
</evidence>
<feature type="transmembrane region" description="Helical" evidence="10">
    <location>
        <begin position="195"/>
        <end position="216"/>
    </location>
</feature>
<dbReference type="KEGG" id="kct:CDEE_0534"/>